<evidence type="ECO:0000256" key="4">
    <source>
        <dbReference type="ARBA" id="ARBA00012229"/>
    </source>
</evidence>
<evidence type="ECO:0000256" key="2">
    <source>
        <dbReference type="ARBA" id="ARBA00001974"/>
    </source>
</evidence>
<dbReference type="GO" id="GO:0071949">
    <property type="term" value="F:FAD binding"/>
    <property type="evidence" value="ECO:0007669"/>
    <property type="project" value="TreeGrafter"/>
</dbReference>
<name>A0AB34FGR5_9HYPO</name>
<dbReference type="FunFam" id="3.40.50.80:FF:000010">
    <property type="entry name" value="Flavohemoprotein"/>
    <property type="match status" value="1"/>
</dbReference>
<evidence type="ECO:0000256" key="3">
    <source>
        <dbReference type="ARBA" id="ARBA00006401"/>
    </source>
</evidence>
<dbReference type="SUPFAM" id="SSF52343">
    <property type="entry name" value="Ferredoxin reductase-like, C-terminal NADP-linked domain"/>
    <property type="match status" value="1"/>
</dbReference>
<dbReference type="GO" id="GO:0008941">
    <property type="term" value="F:nitric oxide dioxygenase NAD(P)H activity"/>
    <property type="evidence" value="ECO:0007669"/>
    <property type="project" value="UniProtKB-EC"/>
</dbReference>
<dbReference type="GO" id="GO:0046872">
    <property type="term" value="F:metal ion binding"/>
    <property type="evidence" value="ECO:0007669"/>
    <property type="project" value="UniProtKB-KW"/>
</dbReference>
<feature type="domain" description="FAD-binding FR-type" evidence="18">
    <location>
        <begin position="149"/>
        <end position="272"/>
    </location>
</feature>
<dbReference type="Gene3D" id="2.40.30.10">
    <property type="entry name" value="Translation factors"/>
    <property type="match status" value="1"/>
</dbReference>
<gene>
    <name evidence="19" type="primary">hmp</name>
    <name evidence="19" type="ORF">O9K51_08736</name>
</gene>
<dbReference type="Gene3D" id="3.40.50.80">
    <property type="entry name" value="Nucleotide-binding domain of ferredoxin-NADP reductase (FNR) module"/>
    <property type="match status" value="1"/>
</dbReference>
<evidence type="ECO:0000256" key="13">
    <source>
        <dbReference type="ARBA" id="ARBA00023027"/>
    </source>
</evidence>
<dbReference type="Pfam" id="PF00970">
    <property type="entry name" value="FAD_binding_6"/>
    <property type="match status" value="1"/>
</dbReference>
<protein>
    <recommendedName>
        <fullName evidence="4">nitric oxide dioxygenase</fullName>
        <ecNumber evidence="4">1.14.12.17</ecNumber>
    </recommendedName>
</protein>
<dbReference type="InterPro" id="IPR017927">
    <property type="entry name" value="FAD-bd_FR_type"/>
</dbReference>
<keyword evidence="9" id="KW-0274">FAD</keyword>
<sequence>MALTYKESQKIRATIPALTEHGEVVISVFYRNLLRDHPELKNFFNTANQVNGFQPRALASIIIQFAKNINHIYELVPRMERICQKHCSLGVQPEHYTILGKKLIEAFSEVLGPVMTPDVRLAWTKAYSILANMFIGREKQLYGSWGRWTGWRQFRVEKRVPESPDICSFILKPADGQRLPDFMPGQYISVRVNVPGKEYKQIRQYSLSDAPRADHYRITIKRDDGSKYRPAKSDIRCPYSPAPGVVSNQLLDSLFAGDVIEVSHPTGQFYLDTNNLSSEPVVLISAGIGATPVVSILNFIAEQQPARPIFWIHGARTVAPFQAHITRLAQEKPNLRTKVFKTHLADADLAGVTYDYDYRLDLATLSAEDLCLSRDCAEYYVCGPEQFMLETADYLESQNVDPVRIKFELFATGERAASPS</sequence>
<keyword evidence="13" id="KW-0520">NAD</keyword>
<comment type="caution">
    <text evidence="19">The sequence shown here is derived from an EMBL/GenBank/DDBJ whole genome shotgun (WGS) entry which is preliminary data.</text>
</comment>
<comment type="catalytic activity">
    <reaction evidence="14">
        <text>2 nitric oxide + NADH + 2 O2 = 2 nitrate + NAD(+) + H(+)</text>
        <dbReference type="Rhea" id="RHEA:19469"/>
        <dbReference type="ChEBI" id="CHEBI:15378"/>
        <dbReference type="ChEBI" id="CHEBI:15379"/>
        <dbReference type="ChEBI" id="CHEBI:16480"/>
        <dbReference type="ChEBI" id="CHEBI:17632"/>
        <dbReference type="ChEBI" id="CHEBI:57540"/>
        <dbReference type="ChEBI" id="CHEBI:57945"/>
        <dbReference type="EC" id="1.14.12.17"/>
    </reaction>
</comment>
<keyword evidence="10" id="KW-0521">NADP</keyword>
<dbReference type="PANTHER" id="PTHR43396">
    <property type="entry name" value="FLAVOHEMOPROTEIN"/>
    <property type="match status" value="1"/>
</dbReference>
<evidence type="ECO:0000256" key="12">
    <source>
        <dbReference type="ARBA" id="ARBA00023004"/>
    </source>
</evidence>
<evidence type="ECO:0000259" key="18">
    <source>
        <dbReference type="PROSITE" id="PS51384"/>
    </source>
</evidence>
<accession>A0AB34FGR5</accession>
<keyword evidence="20" id="KW-1185">Reference proteome</keyword>
<evidence type="ECO:0000256" key="9">
    <source>
        <dbReference type="ARBA" id="ARBA00022827"/>
    </source>
</evidence>
<dbReference type="CDD" id="cd08922">
    <property type="entry name" value="FHb-globin"/>
    <property type="match status" value="1"/>
</dbReference>
<dbReference type="GO" id="GO:0071500">
    <property type="term" value="P:cellular response to nitrosative stress"/>
    <property type="evidence" value="ECO:0007669"/>
    <property type="project" value="TreeGrafter"/>
</dbReference>
<comment type="similarity">
    <text evidence="3">In the C-terminal section; belongs to the flavoprotein pyridine nucleotide cytochrome reductase family.</text>
</comment>
<dbReference type="AlphaFoldDB" id="A0AB34FGR5"/>
<evidence type="ECO:0000256" key="5">
    <source>
        <dbReference type="ARBA" id="ARBA00022575"/>
    </source>
</evidence>
<evidence type="ECO:0000256" key="15">
    <source>
        <dbReference type="ARBA" id="ARBA00049433"/>
    </source>
</evidence>
<dbReference type="Gene3D" id="1.10.490.10">
    <property type="entry name" value="Globins"/>
    <property type="match status" value="1"/>
</dbReference>
<dbReference type="FunFam" id="1.10.490.10:FF:000003">
    <property type="entry name" value="Flavohemoprotein"/>
    <property type="match status" value="1"/>
</dbReference>
<dbReference type="InterPro" id="IPR009050">
    <property type="entry name" value="Globin-like_sf"/>
</dbReference>
<evidence type="ECO:0000256" key="8">
    <source>
        <dbReference type="ARBA" id="ARBA00022723"/>
    </source>
</evidence>
<keyword evidence="12" id="KW-0408">Iron</keyword>
<keyword evidence="7" id="KW-0285">Flavoprotein</keyword>
<dbReference type="Pfam" id="PF00175">
    <property type="entry name" value="NAD_binding_1"/>
    <property type="match status" value="1"/>
</dbReference>
<dbReference type="InterPro" id="IPR012292">
    <property type="entry name" value="Globin/Proto"/>
</dbReference>
<keyword evidence="6" id="KW-0349">Heme</keyword>
<dbReference type="Pfam" id="PF00042">
    <property type="entry name" value="Globin"/>
    <property type="match status" value="1"/>
</dbReference>
<keyword evidence="5" id="KW-0216">Detoxification</keyword>
<dbReference type="PANTHER" id="PTHR43396:SF3">
    <property type="entry name" value="FLAVOHEMOPROTEIN"/>
    <property type="match status" value="1"/>
</dbReference>
<comment type="cofactor">
    <cofactor evidence="1">
        <name>heme b</name>
        <dbReference type="ChEBI" id="CHEBI:60344"/>
    </cofactor>
</comment>
<dbReference type="GO" id="GO:0019825">
    <property type="term" value="F:oxygen binding"/>
    <property type="evidence" value="ECO:0007669"/>
    <property type="project" value="InterPro"/>
</dbReference>
<dbReference type="GO" id="GO:0009636">
    <property type="term" value="P:response to toxic substance"/>
    <property type="evidence" value="ECO:0007669"/>
    <property type="project" value="UniProtKB-KW"/>
</dbReference>
<evidence type="ECO:0000256" key="16">
    <source>
        <dbReference type="ARBA" id="ARBA00056398"/>
    </source>
</evidence>
<dbReference type="PROSITE" id="PS01033">
    <property type="entry name" value="GLOBIN"/>
    <property type="match status" value="1"/>
</dbReference>
<dbReference type="EC" id="1.14.12.17" evidence="4"/>
<dbReference type="GO" id="GO:0020037">
    <property type="term" value="F:heme binding"/>
    <property type="evidence" value="ECO:0007669"/>
    <property type="project" value="InterPro"/>
</dbReference>
<evidence type="ECO:0000256" key="1">
    <source>
        <dbReference type="ARBA" id="ARBA00001970"/>
    </source>
</evidence>
<comment type="catalytic activity">
    <reaction evidence="15">
        <text>2 nitric oxide + NADPH + 2 O2 = 2 nitrate + NADP(+) + H(+)</text>
        <dbReference type="Rhea" id="RHEA:19465"/>
        <dbReference type="ChEBI" id="CHEBI:15378"/>
        <dbReference type="ChEBI" id="CHEBI:15379"/>
        <dbReference type="ChEBI" id="CHEBI:16480"/>
        <dbReference type="ChEBI" id="CHEBI:17632"/>
        <dbReference type="ChEBI" id="CHEBI:57783"/>
        <dbReference type="ChEBI" id="CHEBI:58349"/>
        <dbReference type="EC" id="1.14.12.17"/>
    </reaction>
</comment>
<evidence type="ECO:0000256" key="11">
    <source>
        <dbReference type="ARBA" id="ARBA00023002"/>
    </source>
</evidence>
<evidence type="ECO:0000256" key="10">
    <source>
        <dbReference type="ARBA" id="ARBA00022857"/>
    </source>
</evidence>
<reference evidence="19" key="1">
    <citation type="submission" date="2023-01" db="EMBL/GenBank/DDBJ databases">
        <title>The growth and conidiation of Purpureocillium lavendulum are regulated by nitrogen source and histone H3K14 acetylation.</title>
        <authorList>
            <person name="Tang P."/>
            <person name="Han J."/>
            <person name="Zhang C."/>
            <person name="Tang P."/>
            <person name="Qi F."/>
            <person name="Zhang K."/>
            <person name="Liang L."/>
        </authorList>
    </citation>
    <scope>NUCLEOTIDE SEQUENCE</scope>
    <source>
        <strain evidence="19">YMF1.00683</strain>
    </source>
</reference>
<evidence type="ECO:0000256" key="6">
    <source>
        <dbReference type="ARBA" id="ARBA00022617"/>
    </source>
</evidence>
<dbReference type="InterPro" id="IPR001433">
    <property type="entry name" value="OxRdtase_FAD/NAD-bd"/>
</dbReference>
<dbReference type="GO" id="GO:0046210">
    <property type="term" value="P:nitric oxide catabolic process"/>
    <property type="evidence" value="ECO:0007669"/>
    <property type="project" value="TreeGrafter"/>
</dbReference>
<dbReference type="InterPro" id="IPR008333">
    <property type="entry name" value="Cbr1-like_FAD-bd_dom"/>
</dbReference>
<keyword evidence="11" id="KW-0560">Oxidoreductase</keyword>
<proteinExistence type="inferred from homology"/>
<dbReference type="InterPro" id="IPR000971">
    <property type="entry name" value="Globin"/>
</dbReference>
<evidence type="ECO:0000256" key="7">
    <source>
        <dbReference type="ARBA" id="ARBA00022630"/>
    </source>
</evidence>
<evidence type="ECO:0000313" key="19">
    <source>
        <dbReference type="EMBL" id="KAJ6438147.1"/>
    </source>
</evidence>
<dbReference type="FunFam" id="2.40.30.10:FF:000034">
    <property type="entry name" value="Flavohemoprotein"/>
    <property type="match status" value="1"/>
</dbReference>
<organism evidence="19 20">
    <name type="scientific">Purpureocillium lavendulum</name>
    <dbReference type="NCBI Taxonomy" id="1247861"/>
    <lineage>
        <taxon>Eukaryota</taxon>
        <taxon>Fungi</taxon>
        <taxon>Dikarya</taxon>
        <taxon>Ascomycota</taxon>
        <taxon>Pezizomycotina</taxon>
        <taxon>Sordariomycetes</taxon>
        <taxon>Hypocreomycetidae</taxon>
        <taxon>Hypocreales</taxon>
        <taxon>Ophiocordycipitaceae</taxon>
        <taxon>Purpureocillium</taxon>
    </lineage>
</organism>
<comment type="cofactor">
    <cofactor evidence="2">
        <name>FAD</name>
        <dbReference type="ChEBI" id="CHEBI:57692"/>
    </cofactor>
</comment>
<evidence type="ECO:0000259" key="17">
    <source>
        <dbReference type="PROSITE" id="PS01033"/>
    </source>
</evidence>
<dbReference type="PROSITE" id="PS51384">
    <property type="entry name" value="FAD_FR"/>
    <property type="match status" value="1"/>
</dbReference>
<dbReference type="InterPro" id="IPR017938">
    <property type="entry name" value="Riboflavin_synthase-like_b-brl"/>
</dbReference>
<dbReference type="InterPro" id="IPR039261">
    <property type="entry name" value="FNR_nucleotide-bd"/>
</dbReference>
<dbReference type="SUPFAM" id="SSF63380">
    <property type="entry name" value="Riboflavin synthase domain-like"/>
    <property type="match status" value="1"/>
</dbReference>
<dbReference type="EMBL" id="JAQHRD010000008">
    <property type="protein sequence ID" value="KAJ6438147.1"/>
    <property type="molecule type" value="Genomic_DNA"/>
</dbReference>
<evidence type="ECO:0000256" key="14">
    <source>
        <dbReference type="ARBA" id="ARBA00048649"/>
    </source>
</evidence>
<comment type="function">
    <text evidence="16">In the presence of oxygen and NADH, it has NADH oxidase activity, which leads to the generation of superoxide and H(2)O(2). Under anaerobic conditions, it also exhibits nitric oxide reductase and FAD reductase activities. However, all these reactions are much lower than NOD activity.</text>
</comment>
<keyword evidence="8" id="KW-0479">Metal-binding</keyword>
<evidence type="ECO:0000313" key="20">
    <source>
        <dbReference type="Proteomes" id="UP001163105"/>
    </source>
</evidence>
<feature type="domain" description="Globin" evidence="17">
    <location>
        <begin position="2"/>
        <end position="139"/>
    </location>
</feature>
<dbReference type="Proteomes" id="UP001163105">
    <property type="component" value="Unassembled WGS sequence"/>
</dbReference>
<dbReference type="CDD" id="cd06184">
    <property type="entry name" value="flavohem_like_fad_nad_binding"/>
    <property type="match status" value="1"/>
</dbReference>
<dbReference type="SUPFAM" id="SSF46458">
    <property type="entry name" value="Globin-like"/>
    <property type="match status" value="1"/>
</dbReference>